<gene>
    <name evidence="5" type="ORF">GCM10011506_15870</name>
</gene>
<evidence type="ECO:0000256" key="3">
    <source>
        <dbReference type="SAM" id="Coils"/>
    </source>
</evidence>
<evidence type="ECO:0000259" key="4">
    <source>
        <dbReference type="Pfam" id="PF08719"/>
    </source>
</evidence>
<comment type="catalytic activity">
    <reaction evidence="2">
        <text>2,5-diamino-6-hydroxy-4-(5-phosphoribosylamino)-pyrimidine + H2O = 2,5,6-triamino-4-hydroxypyrimidine + D-ribose 5-phosphate</text>
        <dbReference type="Rhea" id="RHEA:23436"/>
        <dbReference type="ChEBI" id="CHEBI:15377"/>
        <dbReference type="ChEBI" id="CHEBI:58614"/>
        <dbReference type="ChEBI" id="CHEBI:78346"/>
        <dbReference type="ChEBI" id="CHEBI:137796"/>
    </reaction>
</comment>
<organism evidence="5 6">
    <name type="scientific">Marivirga lumbricoides</name>
    <dbReference type="NCBI Taxonomy" id="1046115"/>
    <lineage>
        <taxon>Bacteria</taxon>
        <taxon>Pseudomonadati</taxon>
        <taxon>Bacteroidota</taxon>
        <taxon>Cytophagia</taxon>
        <taxon>Cytophagales</taxon>
        <taxon>Marivirgaceae</taxon>
        <taxon>Marivirga</taxon>
    </lineage>
</organism>
<reference evidence="6" key="1">
    <citation type="journal article" date="2019" name="Int. J. Syst. Evol. Microbiol.">
        <title>The Global Catalogue of Microorganisms (GCM) 10K type strain sequencing project: providing services to taxonomists for standard genome sequencing and annotation.</title>
        <authorList>
            <consortium name="The Broad Institute Genomics Platform"/>
            <consortium name="The Broad Institute Genome Sequencing Center for Infectious Disease"/>
            <person name="Wu L."/>
            <person name="Ma J."/>
        </authorList>
    </citation>
    <scope>NUCLEOTIDE SEQUENCE [LARGE SCALE GENOMIC DNA]</scope>
    <source>
        <strain evidence="6">CGMCC 1.10832</strain>
    </source>
</reference>
<evidence type="ECO:0000256" key="2">
    <source>
        <dbReference type="ARBA" id="ARBA00000751"/>
    </source>
</evidence>
<keyword evidence="3" id="KW-0175">Coiled coil</keyword>
<accession>A0ABQ1LYF6</accession>
<sequence>MGRDNLKEMKNWTLKDFEEELRRSEEKNKSISLEQDDALVRKARFMEARNTYERISEVEREQSFFKFRNFVGLNEKFTFFWITRSPFSQWFKCNFTTNFINIKEPKNSIDNANHCFTSAEQYMMYSKAMLFLDRDIASKILKTNDVKKIKRLGREVKFFEEVVWEFNRVKIIYEGNKAKFTQNEDLKKELFSTKGTTLVEAAPNDNIWGIGLAEDDHRSRMRKTWLGKNLLGEILTQLRFDLMGEY</sequence>
<dbReference type="InterPro" id="IPR012816">
    <property type="entry name" value="NADAR"/>
</dbReference>
<evidence type="ECO:0000256" key="1">
    <source>
        <dbReference type="ARBA" id="ARBA00000022"/>
    </source>
</evidence>
<dbReference type="RefSeq" id="WP_229712535.1">
    <property type="nucleotide sequence ID" value="NZ_BAABHU010000004.1"/>
</dbReference>
<evidence type="ECO:0000313" key="6">
    <source>
        <dbReference type="Proteomes" id="UP000636010"/>
    </source>
</evidence>
<feature type="domain" description="NADAR" evidence="4">
    <location>
        <begin position="80"/>
        <end position="242"/>
    </location>
</feature>
<dbReference type="Proteomes" id="UP000636010">
    <property type="component" value="Unassembled WGS sequence"/>
</dbReference>
<keyword evidence="6" id="KW-1185">Reference proteome</keyword>
<proteinExistence type="predicted"/>
<comment type="caution">
    <text evidence="5">The sequence shown here is derived from an EMBL/GenBank/DDBJ whole genome shotgun (WGS) entry which is preliminary data.</text>
</comment>
<dbReference type="Pfam" id="PF08719">
    <property type="entry name" value="NADAR"/>
    <property type="match status" value="1"/>
</dbReference>
<dbReference type="InterPro" id="IPR037238">
    <property type="entry name" value="YbiA-like_sf"/>
</dbReference>
<dbReference type="CDD" id="cd15457">
    <property type="entry name" value="NADAR"/>
    <property type="match status" value="1"/>
</dbReference>
<protein>
    <recommendedName>
        <fullName evidence="4">NADAR domain-containing protein</fullName>
    </recommendedName>
</protein>
<dbReference type="Gene3D" id="1.10.357.40">
    <property type="entry name" value="YbiA-like"/>
    <property type="match status" value="1"/>
</dbReference>
<evidence type="ECO:0000313" key="5">
    <source>
        <dbReference type="EMBL" id="GGC31246.1"/>
    </source>
</evidence>
<feature type="coiled-coil region" evidence="3">
    <location>
        <begin position="7"/>
        <end position="34"/>
    </location>
</feature>
<name>A0ABQ1LYF6_9BACT</name>
<dbReference type="NCBIfam" id="TIGR02464">
    <property type="entry name" value="ribofla_fusion"/>
    <property type="match status" value="1"/>
</dbReference>
<dbReference type="EMBL" id="BMEC01000004">
    <property type="protein sequence ID" value="GGC31246.1"/>
    <property type="molecule type" value="Genomic_DNA"/>
</dbReference>
<dbReference type="SUPFAM" id="SSF143990">
    <property type="entry name" value="YbiA-like"/>
    <property type="match status" value="1"/>
</dbReference>
<comment type="catalytic activity">
    <reaction evidence="1">
        <text>5-amino-6-(5-phospho-D-ribosylamino)uracil + H2O = 5,6-diaminouracil + D-ribose 5-phosphate</text>
        <dbReference type="Rhea" id="RHEA:55020"/>
        <dbReference type="ChEBI" id="CHEBI:15377"/>
        <dbReference type="ChEBI" id="CHEBI:46252"/>
        <dbReference type="ChEBI" id="CHEBI:58453"/>
        <dbReference type="ChEBI" id="CHEBI:78346"/>
    </reaction>
</comment>